<organism evidence="2 3">
    <name type="scientific">Pedobacter fastidiosus</name>
    <dbReference type="NCBI Taxonomy" id="2765361"/>
    <lineage>
        <taxon>Bacteria</taxon>
        <taxon>Pseudomonadati</taxon>
        <taxon>Bacteroidota</taxon>
        <taxon>Sphingobacteriia</taxon>
        <taxon>Sphingobacteriales</taxon>
        <taxon>Sphingobacteriaceae</taxon>
        <taxon>Pedobacter</taxon>
    </lineage>
</organism>
<reference evidence="2 3" key="1">
    <citation type="submission" date="2020-08" db="EMBL/GenBank/DDBJ databases">
        <authorList>
            <person name="Sun Q."/>
            <person name="Inoue M."/>
        </authorList>
    </citation>
    <scope>NUCLEOTIDE SEQUENCE [LARGE SCALE GENOMIC DNA]</scope>
    <source>
        <strain evidence="2 3">CCM 8938</strain>
    </source>
</reference>
<proteinExistence type="predicted"/>
<dbReference type="EMBL" id="JACRYL010000007">
    <property type="protein sequence ID" value="MBC6110742.1"/>
    <property type="molecule type" value="Genomic_DNA"/>
</dbReference>
<feature type="region of interest" description="Disordered" evidence="1">
    <location>
        <begin position="74"/>
        <end position="123"/>
    </location>
</feature>
<name>A0ABR7KRL9_9SPHI</name>
<accession>A0ABR7KRL9</accession>
<protein>
    <recommendedName>
        <fullName evidence="4">Peptidase C39-like domain-containing protein</fullName>
    </recommendedName>
</protein>
<keyword evidence="3" id="KW-1185">Reference proteome</keyword>
<evidence type="ECO:0000256" key="1">
    <source>
        <dbReference type="SAM" id="MobiDB-lite"/>
    </source>
</evidence>
<dbReference type="RefSeq" id="WP_187071207.1">
    <property type="nucleotide sequence ID" value="NZ_JACRYL010000007.1"/>
</dbReference>
<feature type="compositionally biased region" description="Gly residues" evidence="1">
    <location>
        <begin position="74"/>
        <end position="94"/>
    </location>
</feature>
<evidence type="ECO:0000313" key="3">
    <source>
        <dbReference type="Proteomes" id="UP000652755"/>
    </source>
</evidence>
<dbReference type="Proteomes" id="UP000652755">
    <property type="component" value="Unassembled WGS sequence"/>
</dbReference>
<comment type="caution">
    <text evidence="2">The sequence shown here is derived from an EMBL/GenBank/DDBJ whole genome shotgun (WGS) entry which is preliminary data.</text>
</comment>
<gene>
    <name evidence="2" type="ORF">H7U22_09910</name>
</gene>
<evidence type="ECO:0008006" key="4">
    <source>
        <dbReference type="Google" id="ProtNLM"/>
    </source>
</evidence>
<evidence type="ECO:0000313" key="2">
    <source>
        <dbReference type="EMBL" id="MBC6110742.1"/>
    </source>
</evidence>
<sequence length="423" mass="45554">MLSSDGKMQNSSLDGEDQIGGAIGFCTRWPNGKCPKTGDCSIKCDLCLTVCATLSCTFFDCRPVCDLPSEPGTGGGGGGGGGGGNPAAPGGGGAYPPDDCGGNGQIPRAPKTNGDPGADANSVPVPPCIPKPIQLKLDVIANFLAITDADKQNFLLAHNNIYDALVTYLVIHGDTPENKEFVDWAVGYLMINPAINFNDFKSQFLPTTEVISNPDEDNWTDPDDVVLTDPDQTVYQQYQDNQPWPIIKQVIKFDDFVPNRYVAGSTTETVNCLILAKEQMAKKGYTVSGFYVGSPQIFQTYTETGEVNLTKTKQAISYMIEKLNNGIPVLVGIDAKAGAPLANKDHSTDHFIVIIGTGTDIKGKYFQFMDSSTNWPSLGASQNNKLYFDSVTGKITGKTMSQYGIRSGRHDFIVTQVRKSIKK</sequence>